<evidence type="ECO:0000313" key="4">
    <source>
        <dbReference type="Proteomes" id="UP000053766"/>
    </source>
</evidence>
<dbReference type="AlphaFoldDB" id="A0A0D8X8Q9"/>
<feature type="transmembrane region" description="Helical" evidence="1">
    <location>
        <begin position="137"/>
        <end position="157"/>
    </location>
</feature>
<dbReference type="SUPFAM" id="SSF63712">
    <property type="entry name" value="Nicotinic receptor ligand binding domain-like"/>
    <property type="match status" value="1"/>
</dbReference>
<reference evidence="4" key="2">
    <citation type="journal article" date="2016" name="Sci. Rep.">
        <title>Dictyocaulus viviparus genome, variome and transcriptome elucidate lungworm biology and support future intervention.</title>
        <authorList>
            <person name="McNulty S.N."/>
            <person name="Strube C."/>
            <person name="Rosa B.A."/>
            <person name="Martin J.C."/>
            <person name="Tyagi R."/>
            <person name="Choi Y.J."/>
            <person name="Wang Q."/>
            <person name="Hallsworth Pepin K."/>
            <person name="Zhang X."/>
            <person name="Ozersky P."/>
            <person name="Wilson R.K."/>
            <person name="Sternberg P.W."/>
            <person name="Gasser R.B."/>
            <person name="Mitreva M."/>
        </authorList>
    </citation>
    <scope>NUCLEOTIDE SEQUENCE [LARGE SCALE GENOMIC DNA]</scope>
    <source>
        <strain evidence="4">HannoverDv2000</strain>
    </source>
</reference>
<dbReference type="InterPro" id="IPR006202">
    <property type="entry name" value="Neur_chan_lig-bd"/>
</dbReference>
<dbReference type="InterPro" id="IPR036734">
    <property type="entry name" value="Neur_chan_lig-bd_sf"/>
</dbReference>
<keyword evidence="1" id="KW-0812">Transmembrane</keyword>
<keyword evidence="4" id="KW-1185">Reference proteome</keyword>
<accession>A0A0D8X8Q9</accession>
<protein>
    <recommendedName>
        <fullName evidence="2">Neurotransmitter-gated ion-channel ligand-binding domain-containing protein</fullName>
    </recommendedName>
</protein>
<keyword evidence="1" id="KW-1133">Transmembrane helix</keyword>
<gene>
    <name evidence="3" type="ORF">DICVIV_13072</name>
</gene>
<dbReference type="GO" id="GO:0005230">
    <property type="term" value="F:extracellular ligand-gated monoatomic ion channel activity"/>
    <property type="evidence" value="ECO:0007669"/>
    <property type="project" value="InterPro"/>
</dbReference>
<sequence>MDKRFRGKREEAALIADDFTVTGWTVLVSPSTFKTTTMVDSCARTKRVENCSSPHHYGVVLRSTHLYHYSFKTVGPKDDVENEIKFSEDFIPRSFLVTVIPLVECHLMSAGETPPIEIAHGNFDIGNRSAHSSMSALAFNIWIVVKVLCGILSFFALVEVLEALNKTRATYAVMVYSIPIQIQLVHDLLDKYDKKAKPTWNNSKPINVSFSMDLYQILELRFIGKEGICCCCKMSSFKKQSNEPQQYILLNAWIIELFTLPASDLLNCFVPEGEKKENSRRKSSLISRGVYLQESK</sequence>
<dbReference type="EMBL" id="KN716951">
    <property type="protein sequence ID" value="KJH40960.1"/>
    <property type="molecule type" value="Genomic_DNA"/>
</dbReference>
<dbReference type="Proteomes" id="UP000053766">
    <property type="component" value="Unassembled WGS sequence"/>
</dbReference>
<reference evidence="3 4" key="1">
    <citation type="submission" date="2013-11" db="EMBL/GenBank/DDBJ databases">
        <title>Draft genome of the bovine lungworm Dictyocaulus viviparus.</title>
        <authorList>
            <person name="Mitreva M."/>
        </authorList>
    </citation>
    <scope>NUCLEOTIDE SEQUENCE [LARGE SCALE GENOMIC DNA]</scope>
    <source>
        <strain evidence="3 4">HannoverDv2000</strain>
    </source>
</reference>
<evidence type="ECO:0000259" key="2">
    <source>
        <dbReference type="Pfam" id="PF02931"/>
    </source>
</evidence>
<proteinExistence type="predicted"/>
<dbReference type="Gene3D" id="2.70.170.10">
    <property type="entry name" value="Neurotransmitter-gated ion-channel ligand-binding domain"/>
    <property type="match status" value="1"/>
</dbReference>
<keyword evidence="1" id="KW-0472">Membrane</keyword>
<evidence type="ECO:0000313" key="3">
    <source>
        <dbReference type="EMBL" id="KJH40960.1"/>
    </source>
</evidence>
<dbReference type="STRING" id="29172.A0A0D8X8Q9"/>
<dbReference type="GO" id="GO:0016020">
    <property type="term" value="C:membrane"/>
    <property type="evidence" value="ECO:0007669"/>
    <property type="project" value="InterPro"/>
</dbReference>
<name>A0A0D8X8Q9_DICVI</name>
<feature type="domain" description="Neurotransmitter-gated ion-channel ligand-binding" evidence="2">
    <location>
        <begin position="183"/>
        <end position="220"/>
    </location>
</feature>
<organism evidence="3 4">
    <name type="scientific">Dictyocaulus viviparus</name>
    <name type="common">Bovine lungworm</name>
    <dbReference type="NCBI Taxonomy" id="29172"/>
    <lineage>
        <taxon>Eukaryota</taxon>
        <taxon>Metazoa</taxon>
        <taxon>Ecdysozoa</taxon>
        <taxon>Nematoda</taxon>
        <taxon>Chromadorea</taxon>
        <taxon>Rhabditida</taxon>
        <taxon>Rhabditina</taxon>
        <taxon>Rhabditomorpha</taxon>
        <taxon>Strongyloidea</taxon>
        <taxon>Metastrongylidae</taxon>
        <taxon>Dictyocaulus</taxon>
    </lineage>
</organism>
<evidence type="ECO:0000256" key="1">
    <source>
        <dbReference type="SAM" id="Phobius"/>
    </source>
</evidence>
<dbReference type="Pfam" id="PF02931">
    <property type="entry name" value="Neur_chan_LBD"/>
    <property type="match status" value="1"/>
</dbReference>
<dbReference type="OrthoDB" id="5975154at2759"/>